<evidence type="ECO:0008006" key="4">
    <source>
        <dbReference type="Google" id="ProtNLM"/>
    </source>
</evidence>
<feature type="signal peptide" evidence="1">
    <location>
        <begin position="1"/>
        <end position="26"/>
    </location>
</feature>
<feature type="chain" id="PRO_5047447784" description="Lipoprotein" evidence="1">
    <location>
        <begin position="27"/>
        <end position="207"/>
    </location>
</feature>
<evidence type="ECO:0000256" key="1">
    <source>
        <dbReference type="SAM" id="SignalP"/>
    </source>
</evidence>
<comment type="caution">
    <text evidence="2">The sequence shown here is derived from an EMBL/GenBank/DDBJ whole genome shotgun (WGS) entry which is preliminary data.</text>
</comment>
<protein>
    <recommendedName>
        <fullName evidence="4">Lipoprotein</fullName>
    </recommendedName>
</protein>
<gene>
    <name evidence="2" type="ORF">J7I44_15205</name>
</gene>
<dbReference type="Proteomes" id="UP000823790">
    <property type="component" value="Unassembled WGS sequence"/>
</dbReference>
<name>A0ABS4DRH1_9GAMM</name>
<evidence type="ECO:0000313" key="2">
    <source>
        <dbReference type="EMBL" id="MBP1475657.1"/>
    </source>
</evidence>
<dbReference type="RefSeq" id="WP_209622775.1">
    <property type="nucleotide sequence ID" value="NZ_JAGJRS010000034.1"/>
</dbReference>
<accession>A0ABS4DRH1</accession>
<sequence length="207" mass="22137">MASGTPTIRPTSFLLLVLTGLASCTAQTPTSTAHHPASASGIVDTAHGFAIAVPPGMYVRHDFQRSYLGGAAWKSFVRADDHGEPVVALVLDHSNAVTAAELRIGVGDDATARAHCLDVPASGVPAQVSRVTLAGVRFTRFRAVDAAMSHYLRVDAYRAVHDGRCYAIDLLVTGTRPEVYDPPATPPFEQDEARERLRDALAGFRFL</sequence>
<dbReference type="EMBL" id="JAGJRS010000034">
    <property type="protein sequence ID" value="MBP1475657.1"/>
    <property type="molecule type" value="Genomic_DNA"/>
</dbReference>
<reference evidence="2 3" key="1">
    <citation type="submission" date="2021-04" db="EMBL/GenBank/DDBJ databases">
        <authorList>
            <person name="Huq M.A."/>
        </authorList>
    </citation>
    <scope>NUCLEOTIDE SEQUENCE [LARGE SCALE GENOMIC DNA]</scope>
    <source>
        <strain evidence="2 3">MAH-13</strain>
    </source>
</reference>
<keyword evidence="3" id="KW-1185">Reference proteome</keyword>
<keyword evidence="1" id="KW-0732">Signal</keyword>
<proteinExistence type="predicted"/>
<organism evidence="2 3">
    <name type="scientific">Frateuria flava</name>
    <dbReference type="NCBI Taxonomy" id="2821489"/>
    <lineage>
        <taxon>Bacteria</taxon>
        <taxon>Pseudomonadati</taxon>
        <taxon>Pseudomonadota</taxon>
        <taxon>Gammaproteobacteria</taxon>
        <taxon>Lysobacterales</taxon>
        <taxon>Rhodanobacteraceae</taxon>
        <taxon>Frateuria</taxon>
    </lineage>
</organism>
<evidence type="ECO:0000313" key="3">
    <source>
        <dbReference type="Proteomes" id="UP000823790"/>
    </source>
</evidence>